<accession>A0A7J3Y0Y6</accession>
<evidence type="ECO:0000256" key="3">
    <source>
        <dbReference type="ARBA" id="ARBA00022833"/>
    </source>
</evidence>
<comment type="catalytic activity">
    <reaction evidence="4">
        <text>a D-aminoacyl-tRNA + H2O = a tRNA + a D-alpha-amino acid + H(+)</text>
        <dbReference type="Rhea" id="RHEA:13953"/>
        <dbReference type="Rhea" id="RHEA-COMP:10123"/>
        <dbReference type="Rhea" id="RHEA-COMP:10124"/>
        <dbReference type="ChEBI" id="CHEBI:15377"/>
        <dbReference type="ChEBI" id="CHEBI:15378"/>
        <dbReference type="ChEBI" id="CHEBI:59871"/>
        <dbReference type="ChEBI" id="CHEBI:78442"/>
        <dbReference type="ChEBI" id="CHEBI:79333"/>
        <dbReference type="EC" id="3.1.1.96"/>
    </reaction>
</comment>
<dbReference type="PIRSF" id="PIRSF016210">
    <property type="entry name" value="UCP016210"/>
    <property type="match status" value="1"/>
</dbReference>
<dbReference type="GO" id="GO:0019478">
    <property type="term" value="P:D-amino acid catabolic process"/>
    <property type="evidence" value="ECO:0007669"/>
    <property type="project" value="UniProtKB-UniRule"/>
</dbReference>
<dbReference type="EMBL" id="DRYK01000089">
    <property type="protein sequence ID" value="HHP68511.1"/>
    <property type="molecule type" value="Genomic_DNA"/>
</dbReference>
<comment type="similarity">
    <text evidence="4">Belongs to the DtdA deacylase family.</text>
</comment>
<dbReference type="GO" id="GO:0051499">
    <property type="term" value="F:D-aminoacyl-tRNA deacylase activity"/>
    <property type="evidence" value="ECO:0007669"/>
    <property type="project" value="UniProtKB-UniRule"/>
</dbReference>
<comment type="caution">
    <text evidence="5">The sequence shown here is derived from an EMBL/GenBank/DDBJ whole genome shotgun (WGS) entry which is preliminary data.</text>
</comment>
<comment type="cofactor">
    <cofactor evidence="4">
        <name>Zn(2+)</name>
        <dbReference type="ChEBI" id="CHEBI:29105"/>
    </cofactor>
    <text evidence="4">Binds 2 Zn(2+) ions per subunit.</text>
</comment>
<dbReference type="Gene3D" id="3.40.630.50">
    <property type="entry name" value="AF0625-like"/>
    <property type="match status" value="1"/>
</dbReference>
<organism evidence="5">
    <name type="scientific">Thermogladius calderae</name>
    <dbReference type="NCBI Taxonomy" id="1200300"/>
    <lineage>
        <taxon>Archaea</taxon>
        <taxon>Thermoproteota</taxon>
        <taxon>Thermoprotei</taxon>
        <taxon>Desulfurococcales</taxon>
        <taxon>Desulfurococcaceae</taxon>
        <taxon>Thermogladius</taxon>
    </lineage>
</organism>
<dbReference type="EC" id="3.1.1.96" evidence="4"/>
<dbReference type="Pfam" id="PF04414">
    <property type="entry name" value="tRNA_deacylase"/>
    <property type="match status" value="1"/>
</dbReference>
<dbReference type="InterPro" id="IPR018033">
    <property type="entry name" value="Deacylase_DtdA_archaea"/>
</dbReference>
<dbReference type="GO" id="GO:0008270">
    <property type="term" value="F:zinc ion binding"/>
    <property type="evidence" value="ECO:0007669"/>
    <property type="project" value="UniProtKB-UniRule"/>
</dbReference>
<comment type="subunit">
    <text evidence="4">Monomer.</text>
</comment>
<evidence type="ECO:0000256" key="1">
    <source>
        <dbReference type="ARBA" id="ARBA00022723"/>
    </source>
</evidence>
<gene>
    <name evidence="4" type="primary">dtdA</name>
    <name evidence="5" type="ORF">ENM60_07020</name>
</gene>
<dbReference type="Gene3D" id="3.40.50.10700">
    <property type="entry name" value="AF0625-like"/>
    <property type="match status" value="1"/>
</dbReference>
<keyword evidence="1 4" id="KW-0479">Metal-binding</keyword>
<comment type="catalytic activity">
    <reaction evidence="4">
        <text>glycyl-tRNA(Ala) + H2O = tRNA(Ala) + glycine + H(+)</text>
        <dbReference type="Rhea" id="RHEA:53744"/>
        <dbReference type="Rhea" id="RHEA-COMP:9657"/>
        <dbReference type="Rhea" id="RHEA-COMP:13640"/>
        <dbReference type="ChEBI" id="CHEBI:15377"/>
        <dbReference type="ChEBI" id="CHEBI:15378"/>
        <dbReference type="ChEBI" id="CHEBI:57305"/>
        <dbReference type="ChEBI" id="CHEBI:78442"/>
        <dbReference type="ChEBI" id="CHEBI:78522"/>
        <dbReference type="EC" id="3.1.1.96"/>
    </reaction>
</comment>
<dbReference type="HAMAP" id="MF_00562">
    <property type="entry name" value="Deacylase_DtdA"/>
    <property type="match status" value="1"/>
</dbReference>
<dbReference type="PANTHER" id="PTHR34667">
    <property type="entry name" value="D-AMINOACYL-TRNA DEACYLASE"/>
    <property type="match status" value="1"/>
</dbReference>
<keyword evidence="2 4" id="KW-0378">Hydrolase</keyword>
<proteinExistence type="inferred from homology"/>
<name>A0A7J3Y0Y6_9CREN</name>
<dbReference type="AlphaFoldDB" id="A0A7J3Y0Y6"/>
<sequence>MIGIVYSVVDPAGRGVARILAERGFSKSECGGAECWSRPGVVLAGFREDVIEFDFLDNLLHEAEYYVVLSRHSSQAGVKSYTVHHTGNFGREALYGGKPGELGIANPRVAFTLLKELVRQAESEGRLGEFKVSYEATHHGPTSLSKPITFIEIGSSMSEWVDDVNHRIVAESVLHLINEGVSDCKPAIGVGGGHYPWKLTEYALRENVCFGHIIPKYSLDLLNHGILRQMVERTYGGVESIVVEKKGTRIEHREAIEEFAGETGLSVRYI</sequence>
<dbReference type="SUPFAM" id="SSF142535">
    <property type="entry name" value="AF0625-like"/>
    <property type="match status" value="1"/>
</dbReference>
<dbReference type="InterPro" id="IPR007508">
    <property type="entry name" value="DtdA"/>
</dbReference>
<dbReference type="NCBIfam" id="NF003072">
    <property type="entry name" value="PRK03995.1-4"/>
    <property type="match status" value="1"/>
</dbReference>
<evidence type="ECO:0000313" key="5">
    <source>
        <dbReference type="EMBL" id="HHP68511.1"/>
    </source>
</evidence>
<dbReference type="PANTHER" id="PTHR34667:SF1">
    <property type="entry name" value="D-AMINOACYL-TRNA DEACYLASE"/>
    <property type="match status" value="1"/>
</dbReference>
<reference evidence="5" key="1">
    <citation type="journal article" date="2020" name="mSystems">
        <title>Genome- and Community-Level Interaction Insights into Carbon Utilization and Element Cycling Functions of Hydrothermarchaeota in Hydrothermal Sediment.</title>
        <authorList>
            <person name="Zhou Z."/>
            <person name="Liu Y."/>
            <person name="Xu W."/>
            <person name="Pan J."/>
            <person name="Luo Z.H."/>
            <person name="Li M."/>
        </authorList>
    </citation>
    <scope>NUCLEOTIDE SEQUENCE [LARGE SCALE GENOMIC DNA]</scope>
    <source>
        <strain evidence="5">SpSt-110</strain>
    </source>
</reference>
<evidence type="ECO:0000256" key="4">
    <source>
        <dbReference type="HAMAP-Rule" id="MF_00562"/>
    </source>
</evidence>
<comment type="function">
    <text evidence="4">D-aminoacyl-tRNA deacylase with broad substrate specificity. By recycling D-aminoacyl-tRNA to D-amino acids and free tRNA molecules, this enzyme counteracts the toxicity associated with the formation of D-aminoacyl-tRNA entities in vivo.</text>
</comment>
<evidence type="ECO:0000256" key="2">
    <source>
        <dbReference type="ARBA" id="ARBA00022801"/>
    </source>
</evidence>
<keyword evidence="3 4" id="KW-0862">Zinc</keyword>
<protein>
    <recommendedName>
        <fullName evidence="4">D-aminoacyl-tRNA deacylase</fullName>
        <ecNumber evidence="4">3.1.1.96</ecNumber>
    </recommendedName>
</protein>